<feature type="binding site" evidence="8">
    <location>
        <position position="78"/>
    </location>
    <ligand>
        <name>substrate</name>
    </ligand>
</feature>
<dbReference type="InterPro" id="IPR016106">
    <property type="entry name" value="Pyr-dep_his-deCO2ase_N"/>
</dbReference>
<feature type="chain" id="PRO_5036528048" description="Histidine decarboxylase alpha chain" evidence="11">
    <location>
        <begin position="79"/>
        <end position="283"/>
    </location>
</feature>
<dbReference type="Gene3D" id="4.10.510.10">
    <property type="entry name" value="Pyruvoyl-Dependent Histidine Decarboxylas, subunit A"/>
    <property type="match status" value="1"/>
</dbReference>
<proteinExistence type="predicted"/>
<evidence type="ECO:0000256" key="11">
    <source>
        <dbReference type="PIRSR" id="PIRSR001341-5"/>
    </source>
</evidence>
<dbReference type="Gene3D" id="3.50.20.10">
    <property type="entry name" value="Pyruvoyl-Dependent Histidine Decarboxylase, subunit B"/>
    <property type="match status" value="1"/>
</dbReference>
<dbReference type="GO" id="GO:0004398">
    <property type="term" value="F:histidine decarboxylase activity"/>
    <property type="evidence" value="ECO:0007669"/>
    <property type="project" value="UniProtKB-EC"/>
</dbReference>
<dbReference type="KEGG" id="dao:Desac_2880"/>
<comment type="cofactor">
    <cofactor evidence="1">
        <name>pyruvate</name>
        <dbReference type="ChEBI" id="CHEBI:15361"/>
    </cofactor>
</comment>
<dbReference type="OrthoDB" id="7062357at2"/>
<evidence type="ECO:0000256" key="9">
    <source>
        <dbReference type="PIRSR" id="PIRSR001341-3"/>
    </source>
</evidence>
<dbReference type="STRING" id="880072.Desac_2880"/>
<keyword evidence="4 12" id="KW-0456">Lyase</keyword>
<dbReference type="InterPro" id="IPR016104">
    <property type="entry name" value="Pyr-dep_his/arg-deCO2ase"/>
</dbReference>
<dbReference type="EC" id="4.1.1.22" evidence="2"/>
<dbReference type="AlphaFoldDB" id="F2NE50"/>
<comment type="catalytic activity">
    <reaction evidence="6">
        <text>L-histidine + H(+) = histamine + CO2</text>
        <dbReference type="Rhea" id="RHEA:20840"/>
        <dbReference type="ChEBI" id="CHEBI:15378"/>
        <dbReference type="ChEBI" id="CHEBI:16526"/>
        <dbReference type="ChEBI" id="CHEBI:57595"/>
        <dbReference type="ChEBI" id="CHEBI:58432"/>
        <dbReference type="EC" id="4.1.1.22"/>
    </reaction>
</comment>
<evidence type="ECO:0000256" key="3">
    <source>
        <dbReference type="ARBA" id="ARBA00022793"/>
    </source>
</evidence>
<evidence type="ECO:0000256" key="7">
    <source>
        <dbReference type="PIRSR" id="PIRSR001341-1"/>
    </source>
</evidence>
<sequence>MVMTREDAVAGAIGPYERFCDGYGNPGASGLGYLTLMKLDIGESPLEEMDATLAEIVSYDSAETTGTYLGQINAVTASSFCGPNGLLWGYDIAPVPEIADGSLLPIFFKTRKDGVEIPVYSLEPLLQAGQKLLGLSDRRRFPPIPGARVTCALKSHAVKGPNSLWAALAVAIAEDRSQNAHLFIEDVGEAIPAADEAARQFFLDRLMEKIALSILYCGDNSQVKYKEIFMGYKTAWIEEGYMGCALASVPYLVLARQAVPPGGPATLLSLSLPEWEKAVGLHP</sequence>
<dbReference type="HOGENOM" id="CLU_942196_0_0_7"/>
<evidence type="ECO:0000256" key="5">
    <source>
        <dbReference type="ARBA" id="ARBA00023317"/>
    </source>
</evidence>
<evidence type="ECO:0000256" key="8">
    <source>
        <dbReference type="PIRSR" id="PIRSR001341-2"/>
    </source>
</evidence>
<evidence type="ECO:0000256" key="4">
    <source>
        <dbReference type="ARBA" id="ARBA00023239"/>
    </source>
</evidence>
<dbReference type="eggNOG" id="ENOG502Z80V">
    <property type="taxonomic scope" value="Bacteria"/>
</dbReference>
<evidence type="ECO:0000256" key="1">
    <source>
        <dbReference type="ARBA" id="ARBA00001928"/>
    </source>
</evidence>
<feature type="active site" description="Proton donor" evidence="7">
    <location>
        <position position="185"/>
    </location>
</feature>
<reference evidence="13" key="2">
    <citation type="submission" date="2011-03" db="EMBL/GenBank/DDBJ databases">
        <title>The complete genome of Desulfobacca acetoxidans DSM 11109.</title>
        <authorList>
            <consortium name="US DOE Joint Genome Institute (JGI-PGF)"/>
            <person name="Lucas S."/>
            <person name="Copeland A."/>
            <person name="Lapidus A."/>
            <person name="Bruce D."/>
            <person name="Goodwin L."/>
            <person name="Pitluck S."/>
            <person name="Peters L."/>
            <person name="Kyrpides N."/>
            <person name="Mavromatis K."/>
            <person name="Ivanova N."/>
            <person name="Ovchinnikova G."/>
            <person name="Teshima H."/>
            <person name="Detter J.C."/>
            <person name="Han C."/>
            <person name="Land M."/>
            <person name="Hauser L."/>
            <person name="Markowitz V."/>
            <person name="Cheng J.-F."/>
            <person name="Hugenholtz P."/>
            <person name="Woyke T."/>
            <person name="Wu D."/>
            <person name="Spring S."/>
            <person name="Schueler E."/>
            <person name="Brambilla E."/>
            <person name="Klenk H.-P."/>
            <person name="Eisen J.A."/>
        </authorList>
    </citation>
    <scope>NUCLEOTIDE SEQUENCE [LARGE SCALE GENOMIC DNA]</scope>
    <source>
        <strain evidence="13">ATCC 700848 / DSM 11109 / ASRB2</strain>
    </source>
</reference>
<evidence type="ECO:0000256" key="6">
    <source>
        <dbReference type="ARBA" id="ARBA00047889"/>
    </source>
</evidence>
<dbReference type="Pfam" id="PF02329">
    <property type="entry name" value="HDC"/>
    <property type="match status" value="1"/>
</dbReference>
<dbReference type="InterPro" id="IPR016105">
    <property type="entry name" value="Pyr-dep_his/arg-deCO2ase_sand"/>
</dbReference>
<feature type="chain" id="PRO_5036528049" description="Histidine decarboxylase beta chain" evidence="11">
    <location>
        <begin position="1"/>
        <end position="78"/>
    </location>
</feature>
<dbReference type="InterPro" id="IPR003427">
    <property type="entry name" value="His_de-COase_proenz"/>
</dbReference>
<dbReference type="SUPFAM" id="SSF56271">
    <property type="entry name" value="Pyruvoyl-dependent histidine and arginine decarboxylases"/>
    <property type="match status" value="1"/>
</dbReference>
<keyword evidence="5" id="KW-0670">Pyruvate</keyword>
<reference evidence="12 13" key="1">
    <citation type="journal article" date="2011" name="Stand. Genomic Sci.">
        <title>Complete genome sequence of the acetate-degrading sulfate reducer Desulfobacca acetoxidans type strain (ASRB2).</title>
        <authorList>
            <person name="Goker M."/>
            <person name="Teshima H."/>
            <person name="Lapidus A."/>
            <person name="Nolan M."/>
            <person name="Lucas S."/>
            <person name="Hammon N."/>
            <person name="Deshpande S."/>
            <person name="Cheng J.F."/>
            <person name="Tapia R."/>
            <person name="Han C."/>
            <person name="Goodwin L."/>
            <person name="Pitluck S."/>
            <person name="Huntemann M."/>
            <person name="Liolios K."/>
            <person name="Ivanova N."/>
            <person name="Pagani I."/>
            <person name="Mavromatis K."/>
            <person name="Ovchinikova G."/>
            <person name="Pati A."/>
            <person name="Chen A."/>
            <person name="Palaniappan K."/>
            <person name="Land M."/>
            <person name="Hauser L."/>
            <person name="Brambilla E.M."/>
            <person name="Rohde M."/>
            <person name="Spring S."/>
            <person name="Detter J.C."/>
            <person name="Woyke T."/>
            <person name="Bristow J."/>
            <person name="Eisen J.A."/>
            <person name="Markowitz V."/>
            <person name="Hugenholtz P."/>
            <person name="Kyrpides N.C."/>
            <person name="Klenk H.P."/>
        </authorList>
    </citation>
    <scope>NUCLEOTIDE SEQUENCE [LARGE SCALE GENOMIC DNA]</scope>
    <source>
        <strain evidence="13">ATCC 700848 / DSM 11109 / ASRB2</strain>
    </source>
</reference>
<feature type="binding site" evidence="8">
    <location>
        <position position="60"/>
    </location>
    <ligand>
        <name>substrate</name>
    </ligand>
</feature>
<dbReference type="EMBL" id="CP002629">
    <property type="protein sequence ID" value="AEB10680.1"/>
    <property type="molecule type" value="Genomic_DNA"/>
</dbReference>
<feature type="site" description="Cleavage (non-hydrolytic)" evidence="9">
    <location>
        <begin position="78"/>
        <end position="79"/>
    </location>
</feature>
<dbReference type="PIRSF" id="PIRSF001341">
    <property type="entry name" value="His_decarboxylas"/>
    <property type="match status" value="1"/>
</dbReference>
<evidence type="ECO:0000256" key="2">
    <source>
        <dbReference type="ARBA" id="ARBA00012320"/>
    </source>
</evidence>
<protein>
    <recommendedName>
        <fullName evidence="2">histidine decarboxylase</fullName>
        <ecNumber evidence="2">4.1.1.22</ecNumber>
    </recommendedName>
</protein>
<evidence type="ECO:0000313" key="12">
    <source>
        <dbReference type="EMBL" id="AEB10680.1"/>
    </source>
</evidence>
<evidence type="ECO:0000256" key="10">
    <source>
        <dbReference type="PIRSR" id="PIRSR001341-4"/>
    </source>
</evidence>
<dbReference type="Proteomes" id="UP000000483">
    <property type="component" value="Chromosome"/>
</dbReference>
<evidence type="ECO:0000313" key="13">
    <source>
        <dbReference type="Proteomes" id="UP000000483"/>
    </source>
</evidence>
<feature type="modified residue" description="Pyruvic acid (Ser)" evidence="10">
    <location>
        <position position="79"/>
    </location>
</feature>
<keyword evidence="3" id="KW-0210">Decarboxylase</keyword>
<name>F2NE50_DESAR</name>
<gene>
    <name evidence="12" type="ordered locus">Desac_2880</name>
</gene>
<accession>F2NE50</accession>
<organism evidence="12 13">
    <name type="scientific">Desulfobacca acetoxidans (strain ATCC 700848 / DSM 11109 / ASRB2)</name>
    <dbReference type="NCBI Taxonomy" id="880072"/>
    <lineage>
        <taxon>Bacteria</taxon>
        <taxon>Pseudomonadati</taxon>
        <taxon>Thermodesulfobacteriota</taxon>
        <taxon>Desulfobaccia</taxon>
        <taxon>Desulfobaccales</taxon>
        <taxon>Desulfobaccaceae</taxon>
        <taxon>Desulfobacca</taxon>
    </lineage>
</organism>
<dbReference type="SFLD" id="SFLDS00055">
    <property type="entry name" value="Pyruvoyl-Dependent_Histidine/A"/>
    <property type="match status" value="1"/>
</dbReference>
<dbReference type="GO" id="GO:0006547">
    <property type="term" value="P:L-histidine metabolic process"/>
    <property type="evidence" value="ECO:0007669"/>
    <property type="project" value="InterPro"/>
</dbReference>
<keyword evidence="13" id="KW-1185">Reference proteome</keyword>
<dbReference type="RefSeq" id="WP_013707789.1">
    <property type="nucleotide sequence ID" value="NC_015388.1"/>
</dbReference>